<comment type="caution">
    <text evidence="1">The sequence shown here is derived from an EMBL/GenBank/DDBJ whole genome shotgun (WGS) entry which is preliminary data.</text>
</comment>
<reference evidence="1 2" key="2">
    <citation type="journal article" date="2022" name="Mol. Ecol. Resour.">
        <title>The genomes of chicory, endive, great burdock and yacon provide insights into Asteraceae paleo-polyploidization history and plant inulin production.</title>
        <authorList>
            <person name="Fan W."/>
            <person name="Wang S."/>
            <person name="Wang H."/>
            <person name="Wang A."/>
            <person name="Jiang F."/>
            <person name="Liu H."/>
            <person name="Zhao H."/>
            <person name="Xu D."/>
            <person name="Zhang Y."/>
        </authorList>
    </citation>
    <scope>NUCLEOTIDE SEQUENCE [LARGE SCALE GENOMIC DNA]</scope>
    <source>
        <strain evidence="2">cv. Yunnan</strain>
        <tissue evidence="1">Leaves</tissue>
    </source>
</reference>
<name>A0ACB9B754_9ASTR</name>
<reference evidence="2" key="1">
    <citation type="journal article" date="2022" name="Mol. Ecol. Resour.">
        <title>The genomes of chicory, endive, great burdock and yacon provide insights into Asteraceae palaeo-polyploidization history and plant inulin production.</title>
        <authorList>
            <person name="Fan W."/>
            <person name="Wang S."/>
            <person name="Wang H."/>
            <person name="Wang A."/>
            <person name="Jiang F."/>
            <person name="Liu H."/>
            <person name="Zhao H."/>
            <person name="Xu D."/>
            <person name="Zhang Y."/>
        </authorList>
    </citation>
    <scope>NUCLEOTIDE SEQUENCE [LARGE SCALE GENOMIC DNA]</scope>
    <source>
        <strain evidence="2">cv. Yunnan</strain>
    </source>
</reference>
<protein>
    <submittedName>
        <fullName evidence="1">Uncharacterized protein</fullName>
    </submittedName>
</protein>
<gene>
    <name evidence="1" type="ORF">L1987_69025</name>
</gene>
<sequence length="194" mass="21152">MATVGLSFPASPSCCLRNIPRPNGLGLTPVKEDSSSNPMLKQTYTSYSFAPTCAPTPSGVKNSSSHFPVLSLACISTTFLVFEVVSLLPTFNFGTCRITYISPYYSPSQPAPLISIIGSFTVLFVSHSNRHLVVTSPKLRHRSLCAYARHPSFSRDHSELVPSLLALPQHYDHHFQHTTLPSESMVVAVASMLV</sequence>
<evidence type="ECO:0000313" key="1">
    <source>
        <dbReference type="EMBL" id="KAI3717423.1"/>
    </source>
</evidence>
<dbReference type="EMBL" id="CM042040">
    <property type="protein sequence ID" value="KAI3717423.1"/>
    <property type="molecule type" value="Genomic_DNA"/>
</dbReference>
<accession>A0ACB9B754</accession>
<organism evidence="1 2">
    <name type="scientific">Smallanthus sonchifolius</name>
    <dbReference type="NCBI Taxonomy" id="185202"/>
    <lineage>
        <taxon>Eukaryota</taxon>
        <taxon>Viridiplantae</taxon>
        <taxon>Streptophyta</taxon>
        <taxon>Embryophyta</taxon>
        <taxon>Tracheophyta</taxon>
        <taxon>Spermatophyta</taxon>
        <taxon>Magnoliopsida</taxon>
        <taxon>eudicotyledons</taxon>
        <taxon>Gunneridae</taxon>
        <taxon>Pentapetalae</taxon>
        <taxon>asterids</taxon>
        <taxon>campanulids</taxon>
        <taxon>Asterales</taxon>
        <taxon>Asteraceae</taxon>
        <taxon>Asteroideae</taxon>
        <taxon>Heliantheae alliance</taxon>
        <taxon>Millerieae</taxon>
        <taxon>Smallanthus</taxon>
    </lineage>
</organism>
<dbReference type="Proteomes" id="UP001056120">
    <property type="component" value="Linkage Group LG23"/>
</dbReference>
<proteinExistence type="predicted"/>
<keyword evidence="2" id="KW-1185">Reference proteome</keyword>
<evidence type="ECO:0000313" key="2">
    <source>
        <dbReference type="Proteomes" id="UP001056120"/>
    </source>
</evidence>